<evidence type="ECO:0000313" key="3">
    <source>
        <dbReference type="EMBL" id="MBB3204613.1"/>
    </source>
</evidence>
<dbReference type="EMBL" id="JACHXU010000001">
    <property type="protein sequence ID" value="MBB3204613.1"/>
    <property type="molecule type" value="Genomic_DNA"/>
</dbReference>
<keyword evidence="2" id="KW-1133">Transmembrane helix</keyword>
<accession>A0A7W5DV28</accession>
<dbReference type="AlphaFoldDB" id="A0A7W5DV28"/>
<dbReference type="RefSeq" id="WP_184300851.1">
    <property type="nucleotide sequence ID" value="NZ_JACHXU010000001.1"/>
</dbReference>
<name>A0A7W5DV28_9BACT</name>
<proteinExistence type="predicted"/>
<protein>
    <submittedName>
        <fullName evidence="3">Uncharacterized protein</fullName>
    </submittedName>
</protein>
<evidence type="ECO:0000313" key="4">
    <source>
        <dbReference type="Proteomes" id="UP000536179"/>
    </source>
</evidence>
<feature type="transmembrane region" description="Helical" evidence="2">
    <location>
        <begin position="377"/>
        <end position="401"/>
    </location>
</feature>
<evidence type="ECO:0000256" key="1">
    <source>
        <dbReference type="SAM" id="MobiDB-lite"/>
    </source>
</evidence>
<sequence length="548" mass="60633">MLSSLSPFQQRSAGPELGQNRRFAFRIECDRVILVIATCCENEPVDVQVDYIRLTAQPDSMSEEIESGEFGDETLDNAAPTSRSAREPQTARMNFDWMLGDGWKRLRDAIDTLATRHKIGGESVAVSLTGDFCVTRISTGTVDDVEQKLGALAGRIPRYLQLGPGGKLIGQVRETLSPGIDHALTAVGNFTRLNALYEAFVSCHVDVAWIEPSLVSMARMVGMLGIDSEKPVLIADSFGQSWEVGITHQGRLLLDYRPAAAHDAQTFAIAIDQHLARLRRFCQRHRGMTQSELSDLYVGGPPEKVDTVITHFGPTASLSAKLFQLPESCVSVRVPKEIESDAIAAFAAILPLTQPDFVQNPPDLLQTIRRDRAQSKIVRAVLTVWPIAVAAVLLMTASLWVGSLRDEAEQKHQQRQFVEVQMRATQARMASLQSDRRWVQHLGRIEQQTVSPPIVDLTTQITQCLPPQAALTSIRFDVEHNIMLTGKTSNEAEIYEIVGYLRRITGINQVALLATTSGVVQGESQFEMRLSWLPERDVDAELDPAQES</sequence>
<reference evidence="3 4" key="1">
    <citation type="submission" date="2020-08" db="EMBL/GenBank/DDBJ databases">
        <title>Genomic Encyclopedia of Type Strains, Phase III (KMG-III): the genomes of soil and plant-associated and newly described type strains.</title>
        <authorList>
            <person name="Whitman W."/>
        </authorList>
    </citation>
    <scope>NUCLEOTIDE SEQUENCE [LARGE SCALE GENOMIC DNA]</scope>
    <source>
        <strain evidence="3 4">CECT 8075</strain>
    </source>
</reference>
<evidence type="ECO:0000256" key="2">
    <source>
        <dbReference type="SAM" id="Phobius"/>
    </source>
</evidence>
<comment type="caution">
    <text evidence="3">The sequence shown here is derived from an EMBL/GenBank/DDBJ whole genome shotgun (WGS) entry which is preliminary data.</text>
</comment>
<dbReference type="Proteomes" id="UP000536179">
    <property type="component" value="Unassembled WGS sequence"/>
</dbReference>
<feature type="compositionally biased region" description="Acidic residues" evidence="1">
    <location>
        <begin position="61"/>
        <end position="75"/>
    </location>
</feature>
<keyword evidence="2" id="KW-0812">Transmembrane</keyword>
<feature type="region of interest" description="Disordered" evidence="1">
    <location>
        <begin position="60"/>
        <end position="88"/>
    </location>
</feature>
<organism evidence="3 4">
    <name type="scientific">Aporhodopirellula rubra</name>
    <dbReference type="NCBI Taxonomy" id="980271"/>
    <lineage>
        <taxon>Bacteria</taxon>
        <taxon>Pseudomonadati</taxon>
        <taxon>Planctomycetota</taxon>
        <taxon>Planctomycetia</taxon>
        <taxon>Pirellulales</taxon>
        <taxon>Pirellulaceae</taxon>
        <taxon>Aporhodopirellula</taxon>
    </lineage>
</organism>
<keyword evidence="4" id="KW-1185">Reference proteome</keyword>
<gene>
    <name evidence="3" type="ORF">FHS27_000377</name>
</gene>
<keyword evidence="2" id="KW-0472">Membrane</keyword>